<evidence type="ECO:0000259" key="5">
    <source>
        <dbReference type="Pfam" id="PF13458"/>
    </source>
</evidence>
<dbReference type="PRINTS" id="PR00337">
    <property type="entry name" value="LEUILEVALBP"/>
</dbReference>
<evidence type="ECO:0000313" key="6">
    <source>
        <dbReference type="EMBL" id="QET00912.1"/>
    </source>
</evidence>
<keyword evidence="2" id="KW-0813">Transport</keyword>
<dbReference type="EMBL" id="CP044065">
    <property type="protein sequence ID" value="QET00912.1"/>
    <property type="molecule type" value="Genomic_DNA"/>
</dbReference>
<evidence type="ECO:0000256" key="1">
    <source>
        <dbReference type="ARBA" id="ARBA00010062"/>
    </source>
</evidence>
<sequence>MSLYFSASRLSPFSIKGSSVRKIQYGVAAAMLGTSVALAIASMPVSAKEVVKIAFVGPLTGGVSSIGLGGRNSADLAVKLRNADPQTKYTYELVTQDDECKPNVGVQVATKISADRGIVAGVTHFCSAVAMGTVGVYNRFGLPVVVWGAVLPDITYGNNFKEIHRVNGTMINQSEVAAKFMTGLGYKKWAIIHDTTDYGKGHNKYFSEFLKRDGGTVVGTFGVTADQQDFTSELTKIRELKPDVVYFGGLTPLGVRIRTQMEKLGIKAQFEGTSGIKSDAYIEGTGKQLSEGSLAFIEGAPWEKLPGGLFFTGKYQQQKYGEPPEAYGVFAFAATNLIIDAIEKVGPDRKKVRDVLNGTRDADTVIGKVTFDDHRQNVVPLVTKYVVEDGKWVIWEDSSYGKGKKKLAGL</sequence>
<dbReference type="SUPFAM" id="SSF53822">
    <property type="entry name" value="Periplasmic binding protein-like I"/>
    <property type="match status" value="1"/>
</dbReference>
<dbReference type="CDD" id="cd06342">
    <property type="entry name" value="PBP1_ABC_LIVBP-like"/>
    <property type="match status" value="1"/>
</dbReference>
<evidence type="ECO:0000313" key="7">
    <source>
        <dbReference type="Proteomes" id="UP000322822"/>
    </source>
</evidence>
<dbReference type="PANTHER" id="PTHR47151">
    <property type="entry name" value="LEU/ILE/VAL-BINDING ABC TRANSPORTER SUBUNIT"/>
    <property type="match status" value="1"/>
</dbReference>
<keyword evidence="3" id="KW-0732">Signal</keyword>
<feature type="domain" description="Leucine-binding protein" evidence="5">
    <location>
        <begin position="51"/>
        <end position="375"/>
    </location>
</feature>
<evidence type="ECO:0000256" key="3">
    <source>
        <dbReference type="ARBA" id="ARBA00022729"/>
    </source>
</evidence>
<gene>
    <name evidence="6" type="ORF">FOB72_01930</name>
</gene>
<proteinExistence type="inferred from homology"/>
<accession>A0A5P2GZ34</accession>
<dbReference type="OrthoDB" id="5469508at2"/>
<dbReference type="PANTHER" id="PTHR47151:SF2">
    <property type="entry name" value="AMINO ACID BINDING PROTEIN"/>
    <property type="match status" value="1"/>
</dbReference>
<evidence type="ECO:0000256" key="4">
    <source>
        <dbReference type="ARBA" id="ARBA00022970"/>
    </source>
</evidence>
<dbReference type="Proteomes" id="UP000322822">
    <property type="component" value="Chromosome 1"/>
</dbReference>
<reference evidence="6 7" key="1">
    <citation type="submission" date="2019-09" db="EMBL/GenBank/DDBJ databases">
        <title>FDA dAtabase for Regulatory Grade micrObial Sequences (FDA-ARGOS): Supporting development and validation of Infectious Disease Dx tests.</title>
        <authorList>
            <person name="Sciortino C."/>
            <person name="Tallon L."/>
            <person name="Sadzewicz L."/>
            <person name="Vavikolanu K."/>
            <person name="Mehta A."/>
            <person name="Aluvathingal J."/>
            <person name="Nadendla S."/>
            <person name="Nandy P."/>
            <person name="Geyer C."/>
            <person name="Yan Y."/>
            <person name="Sichtig H."/>
        </authorList>
    </citation>
    <scope>NUCLEOTIDE SEQUENCE [LARGE SCALE GENOMIC DNA]</scope>
    <source>
        <strain evidence="6 7">FDAARGOS_664</strain>
    </source>
</reference>
<dbReference type="Gene3D" id="3.40.50.2300">
    <property type="match status" value="2"/>
</dbReference>
<dbReference type="AlphaFoldDB" id="A0A5P2GZ34"/>
<comment type="similarity">
    <text evidence="1">Belongs to the leucine-binding protein family.</text>
</comment>
<dbReference type="InterPro" id="IPR028081">
    <property type="entry name" value="Leu-bd"/>
</dbReference>
<name>A0A5P2GZ34_9BURK</name>
<organism evidence="6 7">
    <name type="scientific">Cupriavidus pauculus</name>
    <dbReference type="NCBI Taxonomy" id="82633"/>
    <lineage>
        <taxon>Bacteria</taxon>
        <taxon>Pseudomonadati</taxon>
        <taxon>Pseudomonadota</taxon>
        <taxon>Betaproteobacteria</taxon>
        <taxon>Burkholderiales</taxon>
        <taxon>Burkholderiaceae</taxon>
        <taxon>Cupriavidus</taxon>
    </lineage>
</organism>
<dbReference type="Pfam" id="PF13458">
    <property type="entry name" value="Peripla_BP_6"/>
    <property type="match status" value="1"/>
</dbReference>
<keyword evidence="4" id="KW-0029">Amino-acid transport</keyword>
<dbReference type="InterPro" id="IPR028082">
    <property type="entry name" value="Peripla_BP_I"/>
</dbReference>
<dbReference type="InterPro" id="IPR000709">
    <property type="entry name" value="Leu_Ile_Val-bd"/>
</dbReference>
<evidence type="ECO:0000256" key="2">
    <source>
        <dbReference type="ARBA" id="ARBA00022448"/>
    </source>
</evidence>
<dbReference type="GO" id="GO:0006865">
    <property type="term" value="P:amino acid transport"/>
    <property type="evidence" value="ECO:0007669"/>
    <property type="project" value="UniProtKB-KW"/>
</dbReference>
<protein>
    <submittedName>
        <fullName evidence="6">Branched-chain amino acid ABC transporter substrate-binding protein</fullName>
    </submittedName>
</protein>